<name>A0A8K0DCZ5_IGNLU</name>
<dbReference type="AlphaFoldDB" id="A0A8K0DCZ5"/>
<organism evidence="4 5">
    <name type="scientific">Ignelater luminosus</name>
    <name type="common">Cucubano</name>
    <name type="synonym">Pyrophorus luminosus</name>
    <dbReference type="NCBI Taxonomy" id="2038154"/>
    <lineage>
        <taxon>Eukaryota</taxon>
        <taxon>Metazoa</taxon>
        <taxon>Ecdysozoa</taxon>
        <taxon>Arthropoda</taxon>
        <taxon>Hexapoda</taxon>
        <taxon>Insecta</taxon>
        <taxon>Pterygota</taxon>
        <taxon>Neoptera</taxon>
        <taxon>Endopterygota</taxon>
        <taxon>Coleoptera</taxon>
        <taxon>Polyphaga</taxon>
        <taxon>Elateriformia</taxon>
        <taxon>Elateroidea</taxon>
        <taxon>Elateridae</taxon>
        <taxon>Agrypninae</taxon>
        <taxon>Pyrophorini</taxon>
        <taxon>Ignelater</taxon>
    </lineage>
</organism>
<dbReference type="Pfam" id="PF17064">
    <property type="entry name" value="QVR"/>
    <property type="match status" value="1"/>
</dbReference>
<dbReference type="InterPro" id="IPR031424">
    <property type="entry name" value="QVR-like"/>
</dbReference>
<evidence type="ECO:0000256" key="3">
    <source>
        <dbReference type="SAM" id="SignalP"/>
    </source>
</evidence>
<evidence type="ECO:0000313" key="5">
    <source>
        <dbReference type="Proteomes" id="UP000801492"/>
    </source>
</evidence>
<reference evidence="4" key="1">
    <citation type="submission" date="2019-08" db="EMBL/GenBank/DDBJ databases">
        <title>The genome of the North American firefly Photinus pyralis.</title>
        <authorList>
            <consortium name="Photinus pyralis genome working group"/>
            <person name="Fallon T.R."/>
            <person name="Sander Lower S.E."/>
            <person name="Weng J.-K."/>
        </authorList>
    </citation>
    <scope>NUCLEOTIDE SEQUENCE</scope>
    <source>
        <strain evidence="4">TRF0915ILg1</strain>
        <tissue evidence="4">Whole body</tissue>
    </source>
</reference>
<evidence type="ECO:0008006" key="6">
    <source>
        <dbReference type="Google" id="ProtNLM"/>
    </source>
</evidence>
<proteinExistence type="predicted"/>
<evidence type="ECO:0000313" key="4">
    <source>
        <dbReference type="EMBL" id="KAF2903965.1"/>
    </source>
</evidence>
<dbReference type="Proteomes" id="UP000801492">
    <property type="component" value="Unassembled WGS sequence"/>
</dbReference>
<keyword evidence="1 3" id="KW-0732">Signal</keyword>
<protein>
    <recommendedName>
        <fullName evidence="6">Protein quiver</fullName>
    </recommendedName>
</protein>
<evidence type="ECO:0000256" key="2">
    <source>
        <dbReference type="ARBA" id="ARBA00023180"/>
    </source>
</evidence>
<dbReference type="OrthoDB" id="6734940at2759"/>
<gene>
    <name evidence="4" type="ORF">ILUMI_02210</name>
</gene>
<dbReference type="GO" id="GO:0032222">
    <property type="term" value="P:regulation of synaptic transmission, cholinergic"/>
    <property type="evidence" value="ECO:0007669"/>
    <property type="project" value="InterPro"/>
</dbReference>
<keyword evidence="2" id="KW-0325">Glycoprotein</keyword>
<feature type="signal peptide" evidence="3">
    <location>
        <begin position="1"/>
        <end position="21"/>
    </location>
</feature>
<evidence type="ECO:0000256" key="1">
    <source>
        <dbReference type="ARBA" id="ARBA00022729"/>
    </source>
</evidence>
<comment type="caution">
    <text evidence="4">The sequence shown here is derived from an EMBL/GenBank/DDBJ whole genome shotgun (WGS) entry which is preliminary data.</text>
</comment>
<accession>A0A8K0DCZ5</accession>
<keyword evidence="5" id="KW-1185">Reference proteome</keyword>
<sequence>MKGKTVLVLLGFLSLLSIGTALKCYVCAGTSESECADGKKSSMAVQTCPNSAIVVRNESWQKVFNQTDEDATRSHINVCLKLTLSGYEPNLMVRGCGVVPARVDPCTFLKQVKWIQDCKACKTDLCNKDMVGEYNSVIDSVA</sequence>
<dbReference type="EMBL" id="VTPC01000888">
    <property type="protein sequence ID" value="KAF2903965.1"/>
    <property type="molecule type" value="Genomic_DNA"/>
</dbReference>
<dbReference type="GO" id="GO:0030431">
    <property type="term" value="P:sleep"/>
    <property type="evidence" value="ECO:0007669"/>
    <property type="project" value="InterPro"/>
</dbReference>
<feature type="chain" id="PRO_5035480291" description="Protein quiver" evidence="3">
    <location>
        <begin position="22"/>
        <end position="142"/>
    </location>
</feature>